<protein>
    <recommendedName>
        <fullName evidence="5">Succinylglutamate desuccinylase/Aspartoacylase catalytic domain-containing protein</fullName>
    </recommendedName>
</protein>
<evidence type="ECO:0000313" key="6">
    <source>
        <dbReference type="EMBL" id="SKB43423.1"/>
    </source>
</evidence>
<keyword evidence="2" id="KW-0479">Metal-binding</keyword>
<dbReference type="STRING" id="439228.SAMN06295920_102581"/>
<dbReference type="AlphaFoldDB" id="A0A1T5B947"/>
<dbReference type="GO" id="GO:0046872">
    <property type="term" value="F:metal ion binding"/>
    <property type="evidence" value="ECO:0007669"/>
    <property type="project" value="UniProtKB-KW"/>
</dbReference>
<keyword evidence="7" id="KW-1185">Reference proteome</keyword>
<dbReference type="GO" id="GO:0016788">
    <property type="term" value="F:hydrolase activity, acting on ester bonds"/>
    <property type="evidence" value="ECO:0007669"/>
    <property type="project" value="InterPro"/>
</dbReference>
<dbReference type="InterPro" id="IPR053138">
    <property type="entry name" value="N-alpha-Ac-DABA_deacetylase"/>
</dbReference>
<dbReference type="InterPro" id="IPR055438">
    <property type="entry name" value="AstE_AspA_cat"/>
</dbReference>
<sequence length="343" mass="36227">MADEVREAFQQGDIRAEPGTMVRGMLGGANMPTGERVEIPCIVAHGAHAGPTLVVTAVTHGNEIVGAGAAIQFSRDLDPRALHGTVVIVPIANPPAAAAGAYVSPFDGINMSGPIYWDAPHGASLSHQLGAVIGQVLERADYYVDLHGNFQPCVPMTMMFLESSRDEATRAATIAMGEAVGVTPVDMSAPPAHPAWLGPMDSFPTPTALSRGIPALMVELHGAPTLMDADRGSRCLFNILRSLGMLDDGEAIRPDATRLPGRYGYYGALETKAAGLMWIRHPVGEPFEAGALLLEITDPFGEVLEEIRAPVAGFCWAYFGSHHGSSHIVFSGGTVALMAQRLD</sequence>
<dbReference type="Proteomes" id="UP000189818">
    <property type="component" value="Unassembled WGS sequence"/>
</dbReference>
<evidence type="ECO:0000259" key="5">
    <source>
        <dbReference type="Pfam" id="PF24827"/>
    </source>
</evidence>
<dbReference type="RefSeq" id="WP_176152479.1">
    <property type="nucleotide sequence ID" value="NZ_FUYM01000002.1"/>
</dbReference>
<dbReference type="SUPFAM" id="SSF53187">
    <property type="entry name" value="Zn-dependent exopeptidases"/>
    <property type="match status" value="1"/>
</dbReference>
<name>A0A1T5B947_9SPHN</name>
<comment type="cofactor">
    <cofactor evidence="1">
        <name>Zn(2+)</name>
        <dbReference type="ChEBI" id="CHEBI:29105"/>
    </cofactor>
</comment>
<proteinExistence type="predicted"/>
<gene>
    <name evidence="6" type="ORF">SAMN06295920_102581</name>
</gene>
<evidence type="ECO:0000256" key="3">
    <source>
        <dbReference type="ARBA" id="ARBA00022801"/>
    </source>
</evidence>
<organism evidence="6 7">
    <name type="scientific">Rhizorhabdus histidinilytica</name>
    <dbReference type="NCBI Taxonomy" id="439228"/>
    <lineage>
        <taxon>Bacteria</taxon>
        <taxon>Pseudomonadati</taxon>
        <taxon>Pseudomonadota</taxon>
        <taxon>Alphaproteobacteria</taxon>
        <taxon>Sphingomonadales</taxon>
        <taxon>Sphingomonadaceae</taxon>
        <taxon>Rhizorhabdus</taxon>
    </lineage>
</organism>
<keyword evidence="3" id="KW-0378">Hydrolase</keyword>
<dbReference type="PANTHER" id="PTHR37326:SF1">
    <property type="entry name" value="BLL3975 PROTEIN"/>
    <property type="match status" value="1"/>
</dbReference>
<dbReference type="PANTHER" id="PTHR37326">
    <property type="entry name" value="BLL3975 PROTEIN"/>
    <property type="match status" value="1"/>
</dbReference>
<evidence type="ECO:0000256" key="4">
    <source>
        <dbReference type="ARBA" id="ARBA00022833"/>
    </source>
</evidence>
<evidence type="ECO:0000256" key="2">
    <source>
        <dbReference type="ARBA" id="ARBA00022723"/>
    </source>
</evidence>
<feature type="domain" description="Succinylglutamate desuccinylase/Aspartoacylase catalytic" evidence="5">
    <location>
        <begin position="49"/>
        <end position="226"/>
    </location>
</feature>
<accession>A0A1T5B947</accession>
<dbReference type="EMBL" id="FUYM01000002">
    <property type="protein sequence ID" value="SKB43423.1"/>
    <property type="molecule type" value="Genomic_DNA"/>
</dbReference>
<reference evidence="7" key="1">
    <citation type="submission" date="2017-02" db="EMBL/GenBank/DDBJ databases">
        <authorList>
            <person name="Varghese N."/>
            <person name="Submissions S."/>
        </authorList>
    </citation>
    <scope>NUCLEOTIDE SEQUENCE [LARGE SCALE GENOMIC DNA]</scope>
    <source>
        <strain evidence="7">UM2</strain>
    </source>
</reference>
<dbReference type="Gene3D" id="3.40.630.10">
    <property type="entry name" value="Zn peptidases"/>
    <property type="match status" value="1"/>
</dbReference>
<evidence type="ECO:0000313" key="7">
    <source>
        <dbReference type="Proteomes" id="UP000189818"/>
    </source>
</evidence>
<dbReference type="Pfam" id="PF24827">
    <property type="entry name" value="AstE_AspA_cat"/>
    <property type="match status" value="1"/>
</dbReference>
<keyword evidence="4" id="KW-0862">Zinc</keyword>
<evidence type="ECO:0000256" key="1">
    <source>
        <dbReference type="ARBA" id="ARBA00001947"/>
    </source>
</evidence>